<comment type="caution">
    <text evidence="1">The sequence shown here is derived from an EMBL/GenBank/DDBJ whole genome shotgun (WGS) entry which is preliminary data.</text>
</comment>
<evidence type="ECO:0000313" key="1">
    <source>
        <dbReference type="EMBL" id="MEE1944239.1"/>
    </source>
</evidence>
<reference evidence="1 2" key="1">
    <citation type="submission" date="2024-01" db="EMBL/GenBank/DDBJ databases">
        <title>Pedobacter sp. nov., isolated from fresh soil.</title>
        <authorList>
            <person name="Le N.T.T."/>
        </authorList>
    </citation>
    <scope>NUCLEOTIDE SEQUENCE [LARGE SCALE GENOMIC DNA]</scope>
    <source>
        <strain evidence="1 2">KR3-3</strain>
    </source>
</reference>
<dbReference type="RefSeq" id="WP_330106614.1">
    <property type="nucleotide sequence ID" value="NZ_JAZDQT010000001.1"/>
</dbReference>
<sequence>MKSKAVFLLVIFLLNTVVGFGCALGMETDHHDETHVHVKSASRIHKDHDHHRVEGHAHKSAPVPSVNFSKQDLCCKTLVNDLVTQSKLVPESSKVLVVLPILWLPDYSYALLIPETVLELDQGFYVDQRESPPNKDIRIVIQSLQI</sequence>
<evidence type="ECO:0000313" key="2">
    <source>
        <dbReference type="Proteomes" id="UP001336835"/>
    </source>
</evidence>
<proteinExistence type="predicted"/>
<protein>
    <recommendedName>
        <fullName evidence="3">Cation transporter</fullName>
    </recommendedName>
</protein>
<gene>
    <name evidence="1" type="ORF">VRU48_03905</name>
</gene>
<organism evidence="1 2">
    <name type="scientific">Pedobacter albus</name>
    <dbReference type="NCBI Taxonomy" id="3113905"/>
    <lineage>
        <taxon>Bacteria</taxon>
        <taxon>Pseudomonadati</taxon>
        <taxon>Bacteroidota</taxon>
        <taxon>Sphingobacteriia</taxon>
        <taxon>Sphingobacteriales</taxon>
        <taxon>Sphingobacteriaceae</taxon>
        <taxon>Pedobacter</taxon>
    </lineage>
</organism>
<name>A0ABU7I4C4_9SPHI</name>
<dbReference type="EMBL" id="JAZDQT010000001">
    <property type="protein sequence ID" value="MEE1944239.1"/>
    <property type="molecule type" value="Genomic_DNA"/>
</dbReference>
<accession>A0ABU7I4C4</accession>
<keyword evidence="2" id="KW-1185">Reference proteome</keyword>
<evidence type="ECO:0008006" key="3">
    <source>
        <dbReference type="Google" id="ProtNLM"/>
    </source>
</evidence>
<dbReference type="Proteomes" id="UP001336835">
    <property type="component" value="Unassembled WGS sequence"/>
</dbReference>
<dbReference type="PROSITE" id="PS51257">
    <property type="entry name" value="PROKAR_LIPOPROTEIN"/>
    <property type="match status" value="1"/>
</dbReference>